<sequence length="114" mass="12936">MSAMTLEGWCKTTAEQKPTPLEDIRFYLTDEDRLHLEQAEVYLQENGQKEMMVDADLRTLDLHMPEAVGPLADCMFRVYLGGAEHRGQFHLVGHSARDGSLIYTNAVLIDQLIN</sequence>
<dbReference type="EMBL" id="CP043626">
    <property type="protein sequence ID" value="QEY75750.1"/>
    <property type="molecule type" value="Genomic_DNA"/>
</dbReference>
<dbReference type="RefSeq" id="WP_081517568.1">
    <property type="nucleotide sequence ID" value="NZ_CP043626.1"/>
</dbReference>
<dbReference type="Proteomes" id="UP000326659">
    <property type="component" value="Chromosome"/>
</dbReference>
<reference evidence="1 2" key="1">
    <citation type="submission" date="2019-09" db="EMBL/GenBank/DDBJ databases">
        <title>Prosopis cineraria nodule microbiome.</title>
        <authorList>
            <person name="Chaluvadi S.R."/>
            <person name="Ali R."/>
            <person name="Wang X."/>
        </authorList>
    </citation>
    <scope>NUCLEOTIDE SEQUENCE [LARGE SCALE GENOMIC DNA]</scope>
    <source>
        <strain evidence="1 2">BG1</strain>
    </source>
</reference>
<organism evidence="1 2">
    <name type="scientific">Pseudomonas denitrificans</name>
    <dbReference type="NCBI Taxonomy" id="43306"/>
    <lineage>
        <taxon>Bacteria</taxon>
        <taxon>Pseudomonadati</taxon>
        <taxon>Pseudomonadota</taxon>
        <taxon>Gammaproteobacteria</taxon>
        <taxon>Pseudomonadales</taxon>
        <taxon>Pseudomonadaceae</taxon>
        <taxon>Halopseudomonas</taxon>
    </lineage>
</organism>
<accession>A0A9X7N653</accession>
<evidence type="ECO:0000313" key="2">
    <source>
        <dbReference type="Proteomes" id="UP000326659"/>
    </source>
</evidence>
<protein>
    <submittedName>
        <fullName evidence="1">Uncharacterized protein</fullName>
    </submittedName>
</protein>
<gene>
    <name evidence="1" type="ORF">F1C79_31290</name>
</gene>
<proteinExistence type="predicted"/>
<dbReference type="OrthoDB" id="6088841at2"/>
<keyword evidence="2" id="KW-1185">Reference proteome</keyword>
<evidence type="ECO:0000313" key="1">
    <source>
        <dbReference type="EMBL" id="QEY75750.1"/>
    </source>
</evidence>
<name>A0A9X7N653_PSEDE</name>
<dbReference type="AlphaFoldDB" id="A0A9X7N653"/>
<dbReference type="KEGG" id="pden:F1C79_31290"/>